<dbReference type="AlphaFoldDB" id="A0AA86JIT9"/>
<dbReference type="EMBL" id="CAKJVE010000004">
    <property type="protein sequence ID" value="CAG9705175.1"/>
    <property type="molecule type" value="Genomic_DNA"/>
</dbReference>
<gene>
    <name evidence="1" type="ORF">CNEO_41678</name>
</gene>
<evidence type="ECO:0000313" key="2">
    <source>
        <dbReference type="Proteomes" id="UP000789738"/>
    </source>
</evidence>
<dbReference type="Proteomes" id="UP000789738">
    <property type="component" value="Unassembled WGS sequence"/>
</dbReference>
<organism evidence="1 2">
    <name type="scientific">Clostridium neonatale</name>
    <dbReference type="NCBI Taxonomy" id="137838"/>
    <lineage>
        <taxon>Bacteria</taxon>
        <taxon>Bacillati</taxon>
        <taxon>Bacillota</taxon>
        <taxon>Clostridia</taxon>
        <taxon>Eubacteriales</taxon>
        <taxon>Clostridiaceae</taxon>
        <taxon>Clostridium</taxon>
    </lineage>
</organism>
<protein>
    <submittedName>
        <fullName evidence="1">Uncharacterized protein</fullName>
    </submittedName>
</protein>
<reference evidence="1" key="1">
    <citation type="submission" date="2021-10" db="EMBL/GenBank/DDBJ databases">
        <authorList>
            <person name="Mesa V."/>
        </authorList>
    </citation>
    <scope>NUCLEOTIDE SEQUENCE</scope>
    <source>
        <strain evidence="1">CC3_PB</strain>
    </source>
</reference>
<name>A0AA86JIT9_9CLOT</name>
<evidence type="ECO:0000313" key="1">
    <source>
        <dbReference type="EMBL" id="CAG9705175.1"/>
    </source>
</evidence>
<sequence>MGSHLYSGHFIFIKIFIQINFLKETHYSHSFIGVSLSSQMQYLGSHSNSGNFTMSKIFMQLFYFKL</sequence>
<accession>A0AA86JIT9</accession>
<comment type="caution">
    <text evidence="1">The sequence shown here is derived from an EMBL/GenBank/DDBJ whole genome shotgun (WGS) entry which is preliminary data.</text>
</comment>
<proteinExistence type="predicted"/>